<feature type="binding site" evidence="11">
    <location>
        <begin position="153"/>
        <end position="154"/>
    </location>
    <ligand>
        <name>UDP-N-acetyl-alpha-D-muramoyl-L-alanyl-D-glutamate</name>
        <dbReference type="ChEBI" id="CHEBI:83900"/>
    </ligand>
</feature>
<keyword evidence="9 11" id="KW-0131">Cell cycle</keyword>
<dbReference type="Pfam" id="PF01225">
    <property type="entry name" value="Mur_ligase"/>
    <property type="match status" value="1"/>
</dbReference>
<dbReference type="SUPFAM" id="SSF53244">
    <property type="entry name" value="MurD-like peptide ligases, peptide-binding domain"/>
    <property type="match status" value="1"/>
</dbReference>
<keyword evidence="4 11" id="KW-0132">Cell division</keyword>
<feature type="binding site" evidence="11">
    <location>
        <position position="31"/>
    </location>
    <ligand>
        <name>UDP-N-acetyl-alpha-D-muramoyl-L-alanyl-D-glutamate</name>
        <dbReference type="ChEBI" id="CHEBI:83900"/>
    </ligand>
</feature>
<evidence type="ECO:0000256" key="7">
    <source>
        <dbReference type="ARBA" id="ARBA00022960"/>
    </source>
</evidence>
<dbReference type="NCBIfam" id="TIGR01085">
    <property type="entry name" value="murE"/>
    <property type="match status" value="1"/>
</dbReference>
<feature type="binding site" evidence="11">
    <location>
        <position position="456"/>
    </location>
    <ligand>
        <name>meso-2,6-diaminopimelate</name>
        <dbReference type="ChEBI" id="CHEBI:57791"/>
    </ligand>
</feature>
<dbReference type="GO" id="GO:0000287">
    <property type="term" value="F:magnesium ion binding"/>
    <property type="evidence" value="ECO:0007669"/>
    <property type="project" value="UniProtKB-UniRule"/>
</dbReference>
<dbReference type="GO" id="GO:0008765">
    <property type="term" value="F:UDP-N-acetylmuramoylalanyl-D-glutamate-2,6-diaminopimelate ligase activity"/>
    <property type="evidence" value="ECO:0007669"/>
    <property type="project" value="UniProtKB-UniRule"/>
</dbReference>
<dbReference type="NCBIfam" id="NF001126">
    <property type="entry name" value="PRK00139.1-4"/>
    <property type="match status" value="1"/>
</dbReference>
<feature type="binding site" evidence="11">
    <location>
        <position position="188"/>
    </location>
    <ligand>
        <name>UDP-N-acetyl-alpha-D-muramoyl-L-alanyl-D-glutamate</name>
        <dbReference type="ChEBI" id="CHEBI:83900"/>
    </ligand>
</feature>
<dbReference type="Gene3D" id="3.90.190.20">
    <property type="entry name" value="Mur ligase, C-terminal domain"/>
    <property type="match status" value="1"/>
</dbReference>
<accession>A0A9X2RHK8</accession>
<comment type="pathway">
    <text evidence="11 12">Cell wall biogenesis; peptidoglycan biosynthesis.</text>
</comment>
<dbReference type="PANTHER" id="PTHR23135:SF4">
    <property type="entry name" value="UDP-N-ACETYLMURAMOYL-L-ALANYL-D-GLUTAMATE--2,6-DIAMINOPIMELATE LIGASE MURE HOMOLOG, CHLOROPLASTIC"/>
    <property type="match status" value="1"/>
</dbReference>
<feature type="binding site" evidence="11">
    <location>
        <position position="452"/>
    </location>
    <ligand>
        <name>meso-2,6-diaminopimelate</name>
        <dbReference type="ChEBI" id="CHEBI:57791"/>
    </ligand>
</feature>
<evidence type="ECO:0000256" key="4">
    <source>
        <dbReference type="ARBA" id="ARBA00022618"/>
    </source>
</evidence>
<feature type="domain" description="Mur ligase N-terminal catalytic" evidence="13">
    <location>
        <begin position="24"/>
        <end position="96"/>
    </location>
</feature>
<comment type="cofactor">
    <cofactor evidence="11">
        <name>Mg(2+)</name>
        <dbReference type="ChEBI" id="CHEBI:18420"/>
    </cofactor>
</comment>
<keyword evidence="3 11" id="KW-0436">Ligase</keyword>
<feature type="domain" description="Mur ligase central" evidence="15">
    <location>
        <begin position="109"/>
        <end position="300"/>
    </location>
</feature>
<dbReference type="Pfam" id="PF08245">
    <property type="entry name" value="Mur_ligase_M"/>
    <property type="match status" value="1"/>
</dbReference>
<dbReference type="InterPro" id="IPR000713">
    <property type="entry name" value="Mur_ligase_N"/>
</dbReference>
<dbReference type="RefSeq" id="WP_255135308.1">
    <property type="nucleotide sequence ID" value="NZ_JANDBC010000002.1"/>
</dbReference>
<evidence type="ECO:0000256" key="6">
    <source>
        <dbReference type="ARBA" id="ARBA00022840"/>
    </source>
</evidence>
<comment type="caution">
    <text evidence="16">The sequence shown here is derived from an EMBL/GenBank/DDBJ whole genome shotgun (WGS) entry which is preliminary data.</text>
</comment>
<dbReference type="NCBIfam" id="NF001124">
    <property type="entry name" value="PRK00139.1-2"/>
    <property type="match status" value="1"/>
</dbReference>
<comment type="similarity">
    <text evidence="1 11">Belongs to the MurCDEF family. MurE subfamily.</text>
</comment>
<feature type="modified residue" description="N6-carboxylysine" evidence="11">
    <location>
        <position position="220"/>
    </location>
</feature>
<dbReference type="InterPro" id="IPR036615">
    <property type="entry name" value="Mur_ligase_C_dom_sf"/>
</dbReference>
<evidence type="ECO:0000256" key="9">
    <source>
        <dbReference type="ARBA" id="ARBA00023306"/>
    </source>
</evidence>
<dbReference type="Gene3D" id="3.40.1190.10">
    <property type="entry name" value="Mur-like, catalytic domain"/>
    <property type="match status" value="1"/>
</dbReference>
<dbReference type="InterPro" id="IPR013221">
    <property type="entry name" value="Mur_ligase_cen"/>
</dbReference>
<feature type="domain" description="Mur ligase C-terminal" evidence="14">
    <location>
        <begin position="324"/>
        <end position="454"/>
    </location>
</feature>
<feature type="binding site" evidence="11">
    <location>
        <position position="186"/>
    </location>
    <ligand>
        <name>UDP-N-acetyl-alpha-D-muramoyl-L-alanyl-D-glutamate</name>
        <dbReference type="ChEBI" id="CHEBI:83900"/>
    </ligand>
</feature>
<evidence type="ECO:0000256" key="5">
    <source>
        <dbReference type="ARBA" id="ARBA00022741"/>
    </source>
</evidence>
<evidence type="ECO:0000313" key="17">
    <source>
        <dbReference type="Proteomes" id="UP001139125"/>
    </source>
</evidence>
<evidence type="ECO:0000256" key="1">
    <source>
        <dbReference type="ARBA" id="ARBA00005898"/>
    </source>
</evidence>
<dbReference type="HAMAP" id="MF_00208">
    <property type="entry name" value="MurE"/>
    <property type="match status" value="1"/>
</dbReference>
<feature type="short sequence motif" description="Meso-diaminopimelate recognition motif" evidence="11">
    <location>
        <begin position="401"/>
        <end position="404"/>
    </location>
</feature>
<keyword evidence="5 11" id="KW-0547">Nucleotide-binding</keyword>
<comment type="subcellular location">
    <subcellularLocation>
        <location evidence="11 12">Cytoplasm</location>
    </subcellularLocation>
</comment>
<dbReference type="InterPro" id="IPR005761">
    <property type="entry name" value="UDP-N-AcMur-Glu-dNH2Pim_ligase"/>
</dbReference>
<dbReference type="SUPFAM" id="SSF53623">
    <property type="entry name" value="MurD-like peptide ligases, catalytic domain"/>
    <property type="match status" value="1"/>
</dbReference>
<keyword evidence="10 11" id="KW-0961">Cell wall biogenesis/degradation</keyword>
<keyword evidence="7 11" id="KW-0133">Cell shape</keyword>
<dbReference type="PANTHER" id="PTHR23135">
    <property type="entry name" value="MUR LIGASE FAMILY MEMBER"/>
    <property type="match status" value="1"/>
</dbReference>
<evidence type="ECO:0000256" key="10">
    <source>
        <dbReference type="ARBA" id="ARBA00023316"/>
    </source>
</evidence>
<evidence type="ECO:0000256" key="3">
    <source>
        <dbReference type="ARBA" id="ARBA00022598"/>
    </source>
</evidence>
<comment type="caution">
    <text evidence="11">Lacks conserved residue(s) required for the propagation of feature annotation.</text>
</comment>
<dbReference type="InterPro" id="IPR035911">
    <property type="entry name" value="MurE/MurF_N"/>
</dbReference>
<name>A0A9X2RHK8_9BACT</name>
<dbReference type="InterPro" id="IPR036565">
    <property type="entry name" value="Mur-like_cat_sf"/>
</dbReference>
<dbReference type="Pfam" id="PF02875">
    <property type="entry name" value="Mur_ligase_C"/>
    <property type="match status" value="1"/>
</dbReference>
<keyword evidence="11" id="KW-0460">Magnesium</keyword>
<dbReference type="Gene3D" id="3.40.1390.10">
    <property type="entry name" value="MurE/MurF, N-terminal domain"/>
    <property type="match status" value="1"/>
</dbReference>
<dbReference type="AlphaFoldDB" id="A0A9X2RHK8"/>
<dbReference type="GO" id="GO:0005737">
    <property type="term" value="C:cytoplasm"/>
    <property type="evidence" value="ECO:0007669"/>
    <property type="project" value="UniProtKB-SubCell"/>
</dbReference>
<evidence type="ECO:0000259" key="13">
    <source>
        <dbReference type="Pfam" id="PF01225"/>
    </source>
</evidence>
<comment type="PTM">
    <text evidence="11">Carboxylation is probably crucial for Mg(2+) binding and, consequently, for the gamma-phosphate positioning of ATP.</text>
</comment>
<feature type="binding site" evidence="11">
    <location>
        <position position="377"/>
    </location>
    <ligand>
        <name>meso-2,6-diaminopimelate</name>
        <dbReference type="ChEBI" id="CHEBI:57791"/>
    </ligand>
</feature>
<gene>
    <name evidence="11" type="primary">murE</name>
    <name evidence="16" type="ORF">NM125_12620</name>
</gene>
<reference evidence="16" key="1">
    <citation type="submission" date="2022-06" db="EMBL/GenBank/DDBJ databases">
        <title>Gracilimonas sp. CAU 1638 isolated from sea sediment.</title>
        <authorList>
            <person name="Kim W."/>
        </authorList>
    </citation>
    <scope>NUCLEOTIDE SEQUENCE</scope>
    <source>
        <strain evidence="16">CAU 1638</strain>
    </source>
</reference>
<keyword evidence="6 11" id="KW-0067">ATP-binding</keyword>
<keyword evidence="2 11" id="KW-0963">Cytoplasm</keyword>
<evidence type="ECO:0000256" key="12">
    <source>
        <dbReference type="RuleBase" id="RU004135"/>
    </source>
</evidence>
<dbReference type="PROSITE" id="PS01011">
    <property type="entry name" value="FOLYLPOLYGLU_SYNT_1"/>
    <property type="match status" value="1"/>
</dbReference>
<feature type="binding site" evidence="11">
    <location>
        <begin position="111"/>
        <end position="117"/>
    </location>
    <ligand>
        <name>ATP</name>
        <dbReference type="ChEBI" id="CHEBI:30616"/>
    </ligand>
</feature>
<evidence type="ECO:0000259" key="15">
    <source>
        <dbReference type="Pfam" id="PF08245"/>
    </source>
</evidence>
<protein>
    <recommendedName>
        <fullName evidence="11">UDP-N-acetylmuramoyl-L-alanyl-D-glutamate--2,6-diaminopimelate ligase</fullName>
        <ecNumber evidence="11">6.3.2.13</ecNumber>
    </recommendedName>
    <alternativeName>
        <fullName evidence="11">Meso-A2pm-adding enzyme</fullName>
    </alternativeName>
    <alternativeName>
        <fullName evidence="11">Meso-diaminopimelate-adding enzyme</fullName>
    </alternativeName>
    <alternativeName>
        <fullName evidence="11">UDP-MurNAc-L-Ala-D-Glu:meso-diaminopimelate ligase</fullName>
    </alternativeName>
    <alternativeName>
        <fullName evidence="11">UDP-MurNAc-tripeptide synthetase</fullName>
    </alternativeName>
    <alternativeName>
        <fullName evidence="11">UDP-N-acetylmuramyl-tripeptide synthetase</fullName>
    </alternativeName>
</protein>
<evidence type="ECO:0000313" key="16">
    <source>
        <dbReference type="EMBL" id="MCP9292423.1"/>
    </source>
</evidence>
<evidence type="ECO:0000259" key="14">
    <source>
        <dbReference type="Pfam" id="PF02875"/>
    </source>
</evidence>
<evidence type="ECO:0000256" key="2">
    <source>
        <dbReference type="ARBA" id="ARBA00022490"/>
    </source>
</evidence>
<dbReference type="EMBL" id="JANDBC010000002">
    <property type="protein sequence ID" value="MCP9292423.1"/>
    <property type="molecule type" value="Genomic_DNA"/>
</dbReference>
<dbReference type="GO" id="GO:0004326">
    <property type="term" value="F:tetrahydrofolylpolyglutamate synthase activity"/>
    <property type="evidence" value="ECO:0007669"/>
    <property type="project" value="InterPro"/>
</dbReference>
<keyword evidence="17" id="KW-1185">Reference proteome</keyword>
<dbReference type="GO" id="GO:0051301">
    <property type="term" value="P:cell division"/>
    <property type="evidence" value="ECO:0007669"/>
    <property type="project" value="UniProtKB-KW"/>
</dbReference>
<evidence type="ECO:0000256" key="8">
    <source>
        <dbReference type="ARBA" id="ARBA00022984"/>
    </source>
</evidence>
<feature type="binding site" evidence="11">
    <location>
        <begin position="401"/>
        <end position="404"/>
    </location>
    <ligand>
        <name>meso-2,6-diaminopimelate</name>
        <dbReference type="ChEBI" id="CHEBI:57791"/>
    </ligand>
</feature>
<dbReference type="InterPro" id="IPR004101">
    <property type="entry name" value="Mur_ligase_C"/>
</dbReference>
<dbReference type="GO" id="GO:0005524">
    <property type="term" value="F:ATP binding"/>
    <property type="evidence" value="ECO:0007669"/>
    <property type="project" value="UniProtKB-UniRule"/>
</dbReference>
<dbReference type="SUPFAM" id="SSF63418">
    <property type="entry name" value="MurE/MurF N-terminal domain"/>
    <property type="match status" value="1"/>
</dbReference>
<sequence length="486" mass="52445">MTIDKLIEICNPLHVTNKDFDGEITTFAIDSREVKEGTVFIAIRGTQVDGHMFLEDAIGRGAKVIICEESYYTEADVCVIEVENTQKLAGPIAQAFAGNPAEQLKVIGITGTNGKTTTATLVYQVLCACGEKASLLGTVSKRILEEVLDSKLTTSDPIELANDMKTMVEAGSDYLVMEVSSHALDQDRVAGIDFEVAAFTNLSQDHLDYHENLDEYAKAKKILFDNLPESSTAVINADDVQGEFMLKDCKAGKSLLSFDNESAHILKNSSDGITIVVNEEKIESPLIGTFNAYNVGEAFLICRALGLDAKDIAAALSNAKGAAGRMEPVTVEGDNLPIVIVDYAHTPDALENVCSTLSSVKEANQTLTVIFGAGGDRDSSKRPKMAKAAAEFADKIIVTSDNPRTENPDLIIADILDGFEVLDNVKSITDRRQAIQQAIADANGNEIILIAGKGHEDYQEVDGKRHHFDDREIARESLTQKAGGGN</sequence>
<comment type="catalytic activity">
    <reaction evidence="11">
        <text>UDP-N-acetyl-alpha-D-muramoyl-L-alanyl-D-glutamate + meso-2,6-diaminopimelate + ATP = UDP-N-acetyl-alpha-D-muramoyl-L-alanyl-gamma-D-glutamyl-meso-2,6-diaminopimelate + ADP + phosphate + H(+)</text>
        <dbReference type="Rhea" id="RHEA:23676"/>
        <dbReference type="ChEBI" id="CHEBI:15378"/>
        <dbReference type="ChEBI" id="CHEBI:30616"/>
        <dbReference type="ChEBI" id="CHEBI:43474"/>
        <dbReference type="ChEBI" id="CHEBI:57791"/>
        <dbReference type="ChEBI" id="CHEBI:83900"/>
        <dbReference type="ChEBI" id="CHEBI:83905"/>
        <dbReference type="ChEBI" id="CHEBI:456216"/>
        <dbReference type="EC" id="6.3.2.13"/>
    </reaction>
</comment>
<proteinExistence type="inferred from homology"/>
<feature type="binding site" evidence="11">
    <location>
        <position position="180"/>
    </location>
    <ligand>
        <name>UDP-N-acetyl-alpha-D-muramoyl-L-alanyl-D-glutamate</name>
        <dbReference type="ChEBI" id="CHEBI:83900"/>
    </ligand>
</feature>
<dbReference type="InterPro" id="IPR018109">
    <property type="entry name" value="Folylpolyglutamate_synth_CS"/>
</dbReference>
<dbReference type="EC" id="6.3.2.13" evidence="11"/>
<dbReference type="Proteomes" id="UP001139125">
    <property type="component" value="Unassembled WGS sequence"/>
</dbReference>
<dbReference type="GO" id="GO:0071555">
    <property type="term" value="P:cell wall organization"/>
    <property type="evidence" value="ECO:0007669"/>
    <property type="project" value="UniProtKB-KW"/>
</dbReference>
<evidence type="ECO:0000256" key="11">
    <source>
        <dbReference type="HAMAP-Rule" id="MF_00208"/>
    </source>
</evidence>
<dbReference type="GO" id="GO:0009252">
    <property type="term" value="P:peptidoglycan biosynthetic process"/>
    <property type="evidence" value="ECO:0007669"/>
    <property type="project" value="UniProtKB-UniRule"/>
</dbReference>
<organism evidence="16 17">
    <name type="scientific">Gracilimonas sediminicola</name>
    <dbReference type="NCBI Taxonomy" id="2952158"/>
    <lineage>
        <taxon>Bacteria</taxon>
        <taxon>Pseudomonadati</taxon>
        <taxon>Balneolota</taxon>
        <taxon>Balneolia</taxon>
        <taxon>Balneolales</taxon>
        <taxon>Balneolaceae</taxon>
        <taxon>Gracilimonas</taxon>
    </lineage>
</organism>
<keyword evidence="8 11" id="KW-0573">Peptidoglycan synthesis</keyword>
<dbReference type="GO" id="GO:0008360">
    <property type="term" value="P:regulation of cell shape"/>
    <property type="evidence" value="ECO:0007669"/>
    <property type="project" value="UniProtKB-KW"/>
</dbReference>
<comment type="function">
    <text evidence="11">Catalyzes the addition of meso-diaminopimelic acid to the nucleotide precursor UDP-N-acetylmuramoyl-L-alanyl-D-glutamate (UMAG) in the biosynthesis of bacterial cell-wall peptidoglycan.</text>
</comment>